<evidence type="ECO:0000313" key="1">
    <source>
        <dbReference type="EMBL" id="KKN52108.1"/>
    </source>
</evidence>
<protein>
    <submittedName>
        <fullName evidence="1">Uncharacterized protein</fullName>
    </submittedName>
</protein>
<organism evidence="1">
    <name type="scientific">marine sediment metagenome</name>
    <dbReference type="NCBI Taxonomy" id="412755"/>
    <lineage>
        <taxon>unclassified sequences</taxon>
        <taxon>metagenomes</taxon>
        <taxon>ecological metagenomes</taxon>
    </lineage>
</organism>
<gene>
    <name evidence="1" type="ORF">LCGC14_0615820</name>
</gene>
<dbReference type="EMBL" id="LAZR01001033">
    <property type="protein sequence ID" value="KKN52108.1"/>
    <property type="molecule type" value="Genomic_DNA"/>
</dbReference>
<proteinExistence type="predicted"/>
<accession>A0A0F9UER8</accession>
<dbReference type="AlphaFoldDB" id="A0A0F9UER8"/>
<sequence>MTLEDLIIQLAVYLPHNSEFFTDTYSIRVMKRLGDEFEIELDRPHNLSDGKVVTIVETQSRIPISSFTRIDTVGTVVTSIDHDLTKPISPKVTVLGSANFEFNGEFTVLNIQDKNTITVLMSDSIPSDSGGGSVLLNAGGVGSDYNNTYEVSRTTSDTSFAVNDGRSTTGQPFFDSESQIRARPRIGGGVDLEGFIKGYKNDKQVDWWMFCFLEDVFASKDRNLRTDSIQDSSAGEFFRQITIQPFTLYVMKNVSGDALARQARDDCETMFQGICKSILMHRFDSQFGVGEQGHVHFMNHGRAHFDGAIYVHAFSFQQTCDLSDRDTVRQSPDVAFKQFSLELAIKDGTEVETMQTANVQIIVPQ</sequence>
<comment type="caution">
    <text evidence="1">The sequence shown here is derived from an EMBL/GenBank/DDBJ whole genome shotgun (WGS) entry which is preliminary data.</text>
</comment>
<reference evidence="1" key="1">
    <citation type="journal article" date="2015" name="Nature">
        <title>Complex archaea that bridge the gap between prokaryotes and eukaryotes.</title>
        <authorList>
            <person name="Spang A."/>
            <person name="Saw J.H."/>
            <person name="Jorgensen S.L."/>
            <person name="Zaremba-Niedzwiedzka K."/>
            <person name="Martijn J."/>
            <person name="Lind A.E."/>
            <person name="van Eijk R."/>
            <person name="Schleper C."/>
            <person name="Guy L."/>
            <person name="Ettema T.J."/>
        </authorList>
    </citation>
    <scope>NUCLEOTIDE SEQUENCE</scope>
</reference>
<name>A0A0F9UER8_9ZZZZ</name>